<accession>A0A7M7RBH6</accession>
<dbReference type="Proteomes" id="UP000007110">
    <property type="component" value="Unassembled WGS sequence"/>
</dbReference>
<dbReference type="CDD" id="cd16511">
    <property type="entry name" value="vRING-HC_IRF2BP1-like"/>
    <property type="match status" value="1"/>
</dbReference>
<feature type="region of interest" description="Disordered" evidence="4">
    <location>
        <begin position="144"/>
        <end position="165"/>
    </location>
</feature>
<dbReference type="GeneID" id="579269"/>
<feature type="compositionally biased region" description="Polar residues" evidence="4">
    <location>
        <begin position="519"/>
        <end position="537"/>
    </location>
</feature>
<keyword evidence="3" id="KW-0539">Nucleus</keyword>
<dbReference type="InterPro" id="IPR058682">
    <property type="entry name" value="IRF-2BP1/2-like_M"/>
</dbReference>
<dbReference type="KEGG" id="spu:579269"/>
<dbReference type="CTD" id="64207"/>
<dbReference type="Gene3D" id="1.10.10.1580">
    <property type="entry name" value="Interferon regulatory factor 2-binding protein"/>
    <property type="match status" value="1"/>
</dbReference>
<keyword evidence="9" id="KW-1185">Reference proteome</keyword>
<evidence type="ECO:0000256" key="1">
    <source>
        <dbReference type="ARBA" id="ARBA00004123"/>
    </source>
</evidence>
<dbReference type="PANTHER" id="PTHR10816:SF19">
    <property type="entry name" value="PROTEIN INTERACTING WITH TTK69 AND SIN3A, ISOFORM D"/>
    <property type="match status" value="1"/>
</dbReference>
<dbReference type="EnsemblMetazoa" id="XM_779395">
    <property type="protein sequence ID" value="XP_784488"/>
    <property type="gene ID" value="LOC579269"/>
</dbReference>
<dbReference type="PANTHER" id="PTHR10816">
    <property type="entry name" value="MYELIN TRANSCRIPTION FACTOR 1-RELATED"/>
    <property type="match status" value="1"/>
</dbReference>
<dbReference type="GO" id="GO:0005634">
    <property type="term" value="C:nucleus"/>
    <property type="evidence" value="ECO:0000318"/>
    <property type="project" value="GO_Central"/>
</dbReference>
<dbReference type="Pfam" id="PF11261">
    <property type="entry name" value="IRF-2BP1_2"/>
    <property type="match status" value="1"/>
</dbReference>
<feature type="compositionally biased region" description="Low complexity" evidence="4">
    <location>
        <begin position="199"/>
        <end position="213"/>
    </location>
</feature>
<protein>
    <submittedName>
        <fullName evidence="8">Uncharacterized protein</fullName>
    </submittedName>
</protein>
<dbReference type="OMA" id="GAQMNVP"/>
<organism evidence="8 9">
    <name type="scientific">Strongylocentrotus purpuratus</name>
    <name type="common">Purple sea urchin</name>
    <dbReference type="NCBI Taxonomy" id="7668"/>
    <lineage>
        <taxon>Eukaryota</taxon>
        <taxon>Metazoa</taxon>
        <taxon>Echinodermata</taxon>
        <taxon>Eleutherozoa</taxon>
        <taxon>Echinozoa</taxon>
        <taxon>Echinoidea</taxon>
        <taxon>Euechinoidea</taxon>
        <taxon>Echinacea</taxon>
        <taxon>Camarodonta</taxon>
        <taxon>Echinidea</taxon>
        <taxon>Strongylocentrotidae</taxon>
        <taxon>Strongylocentrotus</taxon>
    </lineage>
</organism>
<feature type="domain" description="Interferon regulatory factor 2-binding protein 1/2-like zinc finger" evidence="5">
    <location>
        <begin position="14"/>
        <end position="64"/>
    </location>
</feature>
<feature type="domain" description="IRF-2BP1/2-like middle" evidence="7">
    <location>
        <begin position="222"/>
        <end position="382"/>
    </location>
</feature>
<feature type="compositionally biased region" description="Basic and acidic residues" evidence="4">
    <location>
        <begin position="419"/>
        <end position="428"/>
    </location>
</feature>
<dbReference type="FunFam" id="1.10.10.1580:FF:000001">
    <property type="entry name" value="interferon regulatory factor 2-binding protein 2"/>
    <property type="match status" value="1"/>
</dbReference>
<feature type="domain" description="Interferon regulatory factor 2-binding protein 1/2-like C3HC4 zinc finger" evidence="6">
    <location>
        <begin position="578"/>
        <end position="649"/>
    </location>
</feature>
<dbReference type="Pfam" id="PF25457">
    <property type="entry name" value="IRF-2BP1_2_M"/>
    <property type="match status" value="1"/>
</dbReference>
<feature type="compositionally biased region" description="Low complexity" evidence="4">
    <location>
        <begin position="470"/>
        <end position="484"/>
    </location>
</feature>
<feature type="compositionally biased region" description="Low complexity" evidence="4">
    <location>
        <begin position="429"/>
        <end position="439"/>
    </location>
</feature>
<dbReference type="GO" id="GO:0006357">
    <property type="term" value="P:regulation of transcription by RNA polymerase II"/>
    <property type="evidence" value="ECO:0000318"/>
    <property type="project" value="GO_Central"/>
</dbReference>
<feature type="compositionally biased region" description="Basic and acidic residues" evidence="4">
    <location>
        <begin position="221"/>
        <end position="244"/>
    </location>
</feature>
<reference evidence="8" key="2">
    <citation type="submission" date="2021-01" db="UniProtKB">
        <authorList>
            <consortium name="EnsemblMetazoa"/>
        </authorList>
    </citation>
    <scope>IDENTIFICATION</scope>
</reference>
<evidence type="ECO:0000256" key="3">
    <source>
        <dbReference type="ARBA" id="ARBA00023242"/>
    </source>
</evidence>
<feature type="compositionally biased region" description="Polar residues" evidence="4">
    <location>
        <begin position="454"/>
        <end position="468"/>
    </location>
</feature>
<comment type="subcellular location">
    <subcellularLocation>
        <location evidence="1">Nucleus</location>
    </subcellularLocation>
</comment>
<reference evidence="9" key="1">
    <citation type="submission" date="2015-02" db="EMBL/GenBank/DDBJ databases">
        <title>Genome sequencing for Strongylocentrotus purpuratus.</title>
        <authorList>
            <person name="Murali S."/>
            <person name="Liu Y."/>
            <person name="Vee V."/>
            <person name="English A."/>
            <person name="Wang M."/>
            <person name="Skinner E."/>
            <person name="Han Y."/>
            <person name="Muzny D.M."/>
            <person name="Worley K.C."/>
            <person name="Gibbs R.A."/>
        </authorList>
    </citation>
    <scope>NUCLEOTIDE SEQUENCE</scope>
</reference>
<dbReference type="RefSeq" id="XP_784488.1">
    <property type="nucleotide sequence ID" value="XM_779395.5"/>
</dbReference>
<dbReference type="OrthoDB" id="10065080at2759"/>
<evidence type="ECO:0000313" key="8">
    <source>
        <dbReference type="EnsemblMetazoa" id="XP_784488"/>
    </source>
</evidence>
<dbReference type="InParanoid" id="A0A7M7RBH6"/>
<evidence type="ECO:0000259" key="5">
    <source>
        <dbReference type="Pfam" id="PF11261"/>
    </source>
</evidence>
<feature type="compositionally biased region" description="Low complexity" evidence="4">
    <location>
        <begin position="505"/>
        <end position="514"/>
    </location>
</feature>
<evidence type="ECO:0000259" key="7">
    <source>
        <dbReference type="Pfam" id="PF25457"/>
    </source>
</evidence>
<feature type="region of interest" description="Disordered" evidence="4">
    <location>
        <begin position="396"/>
        <end position="568"/>
    </location>
</feature>
<evidence type="ECO:0000256" key="4">
    <source>
        <dbReference type="SAM" id="MobiDB-lite"/>
    </source>
</evidence>
<evidence type="ECO:0000313" key="9">
    <source>
        <dbReference type="Proteomes" id="UP000007110"/>
    </source>
</evidence>
<name>A0A7M7RBH6_STRPU</name>
<dbReference type="Pfam" id="PF25454">
    <property type="entry name" value="zf-C3HC4_IRF-2BP1_2"/>
    <property type="match status" value="1"/>
</dbReference>
<dbReference type="SUPFAM" id="SSF57850">
    <property type="entry name" value="RING/U-box"/>
    <property type="match status" value="1"/>
</dbReference>
<dbReference type="AlphaFoldDB" id="A0A7M7RBH6"/>
<feature type="compositionally biased region" description="Polar residues" evidence="4">
    <location>
        <begin position="558"/>
        <end position="568"/>
    </location>
</feature>
<feature type="region of interest" description="Disordered" evidence="4">
    <location>
        <begin position="198"/>
        <end position="259"/>
    </location>
</feature>
<comment type="similarity">
    <text evidence="2">Belongs to the IRF2BP family.</text>
</comment>
<evidence type="ECO:0000256" key="2">
    <source>
        <dbReference type="ARBA" id="ARBA00010802"/>
    </source>
</evidence>
<dbReference type="InterPro" id="IPR057414">
    <property type="entry name" value="Zf-C3HC4_IRF-2BP1_2"/>
</dbReference>
<dbReference type="GO" id="GO:0003714">
    <property type="term" value="F:transcription corepressor activity"/>
    <property type="evidence" value="ECO:0000318"/>
    <property type="project" value="GO_Central"/>
</dbReference>
<feature type="region of interest" description="Disordered" evidence="4">
    <location>
        <begin position="88"/>
        <end position="116"/>
    </location>
</feature>
<sequence length="661" mass="71857">MLLSQQPHGLAMHRQHCYLCDLPRAPWALLHDFSEPVCRGCVNYEGADRIESVLEGARQMKRAHSFQETKSYQGHKPGQIPLMPPQSVSVPPRPSALESANVNHVEPSPRNPPGSVTTHIHGERFVTHEPSRARSIHDFSTAQKFGYPSSEEGAPGEGKHLCRGSLTPVSAPHMAPNLLHHLNAPPVSSAVFTPRHTVAPSAAGKTAPPTTTPGSGGTKRSHADREREDKESSASSHSESERRVTPVVDDPYGQKPSTVRQTLATLSTCTPFEVRFKKDHSLRGRVFAFDAVYRPGLDYEVKIYIEYPSGSGQVYPSASGVAKQMYQDCVKDIGKSLSSGYKYLEYEKKHGSNDWRPLSDLLPESVRYFKDMVSVESLPQPYIDAGCPVLPIMTSTHPSRSFTHKSKKLKSSPEPPEGDQGKLTEEQQQRQQWMQSQAEALKLTMSAGGFSGSRPPSTATSPMSNPASAGTPPDGSSSHGGPSPMAALMSVTDNLGTPTSPTNKSDSGSSSMRPPSNPASGSSEKSQRSPHSPTTAQRRAMYRSKELSQATIPHGQEASVTSNTSNLPDSSMHMINILKCTLCHERLEDTHFVQCPSVSNHKFCFPCSRDSIKKQGSGSEVYCPSGAKCPLAGTNTPWAFMQGEILTILGEEVKVKKERDS</sequence>
<feature type="compositionally biased region" description="Polar residues" evidence="4">
    <location>
        <begin position="491"/>
        <end position="504"/>
    </location>
</feature>
<evidence type="ECO:0000259" key="6">
    <source>
        <dbReference type="Pfam" id="PF25454"/>
    </source>
</evidence>
<dbReference type="InterPro" id="IPR022750">
    <property type="entry name" value="IRF-2BP1_2-like_Znf"/>
</dbReference>
<dbReference type="InterPro" id="IPR044882">
    <property type="entry name" value="I2BP1/2_C3HC4-RING_sf"/>
</dbReference>
<proteinExistence type="inferred from homology"/>